<proteinExistence type="predicted"/>
<keyword evidence="4" id="KW-1185">Reference proteome</keyword>
<organism evidence="3 4">
    <name type="scientific">Somion occarium</name>
    <dbReference type="NCBI Taxonomy" id="3059160"/>
    <lineage>
        <taxon>Eukaryota</taxon>
        <taxon>Fungi</taxon>
        <taxon>Dikarya</taxon>
        <taxon>Basidiomycota</taxon>
        <taxon>Agaricomycotina</taxon>
        <taxon>Agaricomycetes</taxon>
        <taxon>Polyporales</taxon>
        <taxon>Cerrenaceae</taxon>
        <taxon>Somion</taxon>
    </lineage>
</organism>
<dbReference type="EMBL" id="OZ037947">
    <property type="protein sequence ID" value="CAL1707957.1"/>
    <property type="molecule type" value="Genomic_DNA"/>
</dbReference>
<name>A0ABP1DJE9_9APHY</name>
<keyword evidence="2" id="KW-1133">Transmembrane helix</keyword>
<evidence type="ECO:0000313" key="3">
    <source>
        <dbReference type="EMBL" id="CAL1707957.1"/>
    </source>
</evidence>
<protein>
    <submittedName>
        <fullName evidence="3">Uncharacterized protein</fullName>
    </submittedName>
</protein>
<keyword evidence="2" id="KW-0812">Transmembrane</keyword>
<feature type="transmembrane region" description="Helical" evidence="2">
    <location>
        <begin position="63"/>
        <end position="87"/>
    </location>
</feature>
<feature type="transmembrane region" description="Helical" evidence="2">
    <location>
        <begin position="231"/>
        <end position="251"/>
    </location>
</feature>
<feature type="transmembrane region" description="Helical" evidence="2">
    <location>
        <begin position="175"/>
        <end position="196"/>
    </location>
</feature>
<accession>A0ABP1DJE9</accession>
<keyword evidence="2" id="KW-0472">Membrane</keyword>
<evidence type="ECO:0000256" key="1">
    <source>
        <dbReference type="SAM" id="MobiDB-lite"/>
    </source>
</evidence>
<evidence type="ECO:0000313" key="4">
    <source>
        <dbReference type="Proteomes" id="UP001497453"/>
    </source>
</evidence>
<feature type="compositionally biased region" description="Polar residues" evidence="1">
    <location>
        <begin position="339"/>
        <end position="357"/>
    </location>
</feature>
<gene>
    <name evidence="3" type="ORF">GFSPODELE1_LOCUS6617</name>
</gene>
<reference evidence="4" key="1">
    <citation type="submission" date="2024-04" db="EMBL/GenBank/DDBJ databases">
        <authorList>
            <person name="Shaw F."/>
            <person name="Minotto A."/>
        </authorList>
    </citation>
    <scope>NUCLEOTIDE SEQUENCE [LARGE SCALE GENOMIC DNA]</scope>
</reference>
<evidence type="ECO:0000256" key="2">
    <source>
        <dbReference type="SAM" id="Phobius"/>
    </source>
</evidence>
<dbReference type="Proteomes" id="UP001497453">
    <property type="component" value="Chromosome 4"/>
</dbReference>
<sequence>MAEDPFTCTSLPNPLAPAAWLSPNLAPQYEVAKSLLAATLGAWIWDVLTAVSDDVRMLRKSMITLPNAVYVLSRILTGAVVVAALLFESRSDSPIMSRDLWDSHLDRGMRHALQCPALLLPSEGRLFALALDTYRFSHPLALNFLLLGESFGFQSDHIGPTRYCIVSNVTKFSSIGFISVAIFDTSVFVAISIHMISFSMETTWRGRLKLFLSGHGMGHVSRALLQTGQMYYLVTVWVNVVVLITLLMSLISPTFQGMLTIPNIALQNAMACRVFRLLKLGLIREDASIVTPSMGSLAFRSTRRPHATFATTQESTLGAIGEETEDIALAVLRTKQDSESNTSPQDSTPNTIVQELETTVDAEDRKKSC</sequence>
<feature type="region of interest" description="Disordered" evidence="1">
    <location>
        <begin position="335"/>
        <end position="369"/>
    </location>
</feature>